<reference evidence="2 3" key="1">
    <citation type="submission" date="2019-04" db="EMBL/GenBank/DDBJ databases">
        <title>Friends and foes A comparative genomics study of 23 Aspergillus species from section Flavi.</title>
        <authorList>
            <consortium name="DOE Joint Genome Institute"/>
            <person name="Kjaerbolling I."/>
            <person name="Vesth T."/>
            <person name="Frisvad J.C."/>
            <person name="Nybo J.L."/>
            <person name="Theobald S."/>
            <person name="Kildgaard S."/>
            <person name="Isbrandt T."/>
            <person name="Kuo A."/>
            <person name="Sato A."/>
            <person name="Lyhne E.K."/>
            <person name="Kogle M.E."/>
            <person name="Wiebenga A."/>
            <person name="Kun R.S."/>
            <person name="Lubbers R.J."/>
            <person name="Makela M.R."/>
            <person name="Barry K."/>
            <person name="Chovatia M."/>
            <person name="Clum A."/>
            <person name="Daum C."/>
            <person name="Haridas S."/>
            <person name="He G."/>
            <person name="LaButti K."/>
            <person name="Lipzen A."/>
            <person name="Mondo S."/>
            <person name="Riley R."/>
            <person name="Salamov A."/>
            <person name="Simmons B.A."/>
            <person name="Magnuson J.K."/>
            <person name="Henrissat B."/>
            <person name="Mortensen U.H."/>
            <person name="Larsen T.O."/>
            <person name="Devries R.P."/>
            <person name="Grigoriev I.V."/>
            <person name="Machida M."/>
            <person name="Baker S.E."/>
            <person name="Andersen M.R."/>
        </authorList>
    </citation>
    <scope>NUCLEOTIDE SEQUENCE [LARGE SCALE GENOMIC DNA]</scope>
    <source>
        <strain evidence="2 3">CBS 151.66</strain>
    </source>
</reference>
<evidence type="ECO:0000256" key="1">
    <source>
        <dbReference type="SAM" id="SignalP"/>
    </source>
</evidence>
<dbReference type="Proteomes" id="UP000326565">
    <property type="component" value="Unassembled WGS sequence"/>
</dbReference>
<gene>
    <name evidence="2" type="ORF">BDV29DRAFT_41555</name>
</gene>
<evidence type="ECO:0000313" key="2">
    <source>
        <dbReference type="EMBL" id="KAB8077790.1"/>
    </source>
</evidence>
<sequence length="189" mass="20472">MMHRSLLFCLILLSSIISLIHAHSAVPRSSLDNCQNLERLNRTVHRVSPILERLLHLQTDNGNVAAAAPNATISAPKKRGLGDMIEKIQPVQLLLEQSKNKLSGKMMSCQEPNLNPKGVLETVGGSVVGDGNDKQCTLDEVLDELVDELTDSLECLLLITSSLLDSAVGLVFSLLSGIVQLISELLDLD</sequence>
<evidence type="ECO:0008006" key="4">
    <source>
        <dbReference type="Google" id="ProtNLM"/>
    </source>
</evidence>
<dbReference type="AlphaFoldDB" id="A0A5N5XFD0"/>
<accession>A0A5N5XFD0</accession>
<organism evidence="2 3">
    <name type="scientific">Aspergillus leporis</name>
    <dbReference type="NCBI Taxonomy" id="41062"/>
    <lineage>
        <taxon>Eukaryota</taxon>
        <taxon>Fungi</taxon>
        <taxon>Dikarya</taxon>
        <taxon>Ascomycota</taxon>
        <taxon>Pezizomycotina</taxon>
        <taxon>Eurotiomycetes</taxon>
        <taxon>Eurotiomycetidae</taxon>
        <taxon>Eurotiales</taxon>
        <taxon>Aspergillaceae</taxon>
        <taxon>Aspergillus</taxon>
        <taxon>Aspergillus subgen. Circumdati</taxon>
    </lineage>
</organism>
<evidence type="ECO:0000313" key="3">
    <source>
        <dbReference type="Proteomes" id="UP000326565"/>
    </source>
</evidence>
<feature type="signal peptide" evidence="1">
    <location>
        <begin position="1"/>
        <end position="22"/>
    </location>
</feature>
<protein>
    <recommendedName>
        <fullName evidence="4">Hydrophobic surface binding protein A-domain-containing protein</fullName>
    </recommendedName>
</protein>
<feature type="chain" id="PRO_5024829973" description="Hydrophobic surface binding protein A-domain-containing protein" evidence="1">
    <location>
        <begin position="23"/>
        <end position="189"/>
    </location>
</feature>
<keyword evidence="1" id="KW-0732">Signal</keyword>
<name>A0A5N5XFD0_9EURO</name>
<keyword evidence="3" id="KW-1185">Reference proteome</keyword>
<dbReference type="OrthoDB" id="4510104at2759"/>
<proteinExistence type="predicted"/>
<dbReference type="EMBL" id="ML732165">
    <property type="protein sequence ID" value="KAB8077790.1"/>
    <property type="molecule type" value="Genomic_DNA"/>
</dbReference>